<feature type="coiled-coil region" evidence="1">
    <location>
        <begin position="25"/>
        <end position="72"/>
    </location>
</feature>
<organism evidence="2">
    <name type="scientific">candidate division WOR-3 bacterium</name>
    <dbReference type="NCBI Taxonomy" id="2052148"/>
    <lineage>
        <taxon>Bacteria</taxon>
        <taxon>Bacteria division WOR-3</taxon>
    </lineage>
</organism>
<dbReference type="EMBL" id="DTDR01000105">
    <property type="protein sequence ID" value="HGK63760.1"/>
    <property type="molecule type" value="Genomic_DNA"/>
</dbReference>
<accession>A0A7V3ZVL4</accession>
<proteinExistence type="predicted"/>
<protein>
    <submittedName>
        <fullName evidence="2">Uncharacterized protein</fullName>
    </submittedName>
</protein>
<comment type="caution">
    <text evidence="2">The sequence shown here is derived from an EMBL/GenBank/DDBJ whole genome shotgun (WGS) entry which is preliminary data.</text>
</comment>
<reference evidence="2" key="1">
    <citation type="journal article" date="2020" name="mSystems">
        <title>Genome- and Community-Level Interaction Insights into Carbon Utilization and Element Cycling Functions of Hydrothermarchaeota in Hydrothermal Sediment.</title>
        <authorList>
            <person name="Zhou Z."/>
            <person name="Liu Y."/>
            <person name="Xu W."/>
            <person name="Pan J."/>
            <person name="Luo Z.H."/>
            <person name="Li M."/>
        </authorList>
    </citation>
    <scope>NUCLEOTIDE SEQUENCE [LARGE SCALE GENOMIC DNA]</scope>
    <source>
        <strain evidence="2">SpSt-697</strain>
    </source>
</reference>
<sequence length="136" mass="16673">MEYQLNLSKEDLKNLLKLLYLGNWLANAHREEERVIKKFEELKDRILTLIKNENLKEEYENLKEDVEIVSLIEEYNEITFWDLLITRLAERDMILEYGEEGLKNLSEDEYKKINLEYQKKYYQEFFENGLWNLIIK</sequence>
<name>A0A7V3ZVL4_UNCW3</name>
<keyword evidence="1" id="KW-0175">Coiled coil</keyword>
<gene>
    <name evidence="2" type="ORF">ENU74_04120</name>
</gene>
<evidence type="ECO:0000256" key="1">
    <source>
        <dbReference type="SAM" id="Coils"/>
    </source>
</evidence>
<dbReference type="AlphaFoldDB" id="A0A7V3ZVL4"/>
<evidence type="ECO:0000313" key="2">
    <source>
        <dbReference type="EMBL" id="HGK63760.1"/>
    </source>
</evidence>